<protein>
    <submittedName>
        <fullName evidence="2">Uncharacterized protein</fullName>
    </submittedName>
</protein>
<dbReference type="WBParaSite" id="ES5_v2.g24107.t1">
    <property type="protein sequence ID" value="ES5_v2.g24107.t1"/>
    <property type="gene ID" value="ES5_v2.g24107"/>
</dbReference>
<sequence>MTNLDNHFANHCLNGFRVTLSTGDFNGANGITYAEDLLIASLTEDNLPFEESAIIPVDPKKSIKLITTFPLDYFDRADLSSYKTKKVKVILKIDINSFYEFKVEPVPDLSGIDSVKELSYTNNITTADKPIFTKKARIVTDKVNLFIYVYDENGTEYIIKDLNGSPLVPIYLAFTEAKPLMGQRAKDLYHKKAEYIVFDLLKLCSIDRKYELTPFWKFKVAKENNEKLMITLKTCDGHRRSSVEFLLALILKHVLQIIKDQTGGERMEKFQVDFDGFKANEILKENFVKAGKLANVETVFDSE</sequence>
<proteinExistence type="predicted"/>
<evidence type="ECO:0000313" key="1">
    <source>
        <dbReference type="Proteomes" id="UP000887579"/>
    </source>
</evidence>
<organism evidence="1 2">
    <name type="scientific">Panagrolaimus sp. ES5</name>
    <dbReference type="NCBI Taxonomy" id="591445"/>
    <lineage>
        <taxon>Eukaryota</taxon>
        <taxon>Metazoa</taxon>
        <taxon>Ecdysozoa</taxon>
        <taxon>Nematoda</taxon>
        <taxon>Chromadorea</taxon>
        <taxon>Rhabditida</taxon>
        <taxon>Tylenchina</taxon>
        <taxon>Panagrolaimomorpha</taxon>
        <taxon>Panagrolaimoidea</taxon>
        <taxon>Panagrolaimidae</taxon>
        <taxon>Panagrolaimus</taxon>
    </lineage>
</organism>
<name>A0AC34G3D8_9BILA</name>
<reference evidence="2" key="1">
    <citation type="submission" date="2022-11" db="UniProtKB">
        <authorList>
            <consortium name="WormBaseParasite"/>
        </authorList>
    </citation>
    <scope>IDENTIFICATION</scope>
</reference>
<evidence type="ECO:0000313" key="2">
    <source>
        <dbReference type="WBParaSite" id="ES5_v2.g24107.t1"/>
    </source>
</evidence>
<dbReference type="Proteomes" id="UP000887579">
    <property type="component" value="Unplaced"/>
</dbReference>
<accession>A0AC34G3D8</accession>